<accession>A0A5B7JGL9</accession>
<comment type="caution">
    <text evidence="2">The sequence shown here is derived from an EMBL/GenBank/DDBJ whole genome shotgun (WGS) entry which is preliminary data.</text>
</comment>
<sequence length="94" mass="10961">MLWFVYGEFVLLCACGSEKRYDVYASEELEMLVMRMVIYVVVMLIVVIMQLQCRFDNTVIVRCTQWWGMIVTLQVMLMIGGMMVVIMVTAMVIM</sequence>
<feature type="transmembrane region" description="Helical" evidence="1">
    <location>
        <begin position="36"/>
        <end position="55"/>
    </location>
</feature>
<feature type="transmembrane region" description="Helical" evidence="1">
    <location>
        <begin position="67"/>
        <end position="93"/>
    </location>
</feature>
<evidence type="ECO:0000256" key="1">
    <source>
        <dbReference type="SAM" id="Phobius"/>
    </source>
</evidence>
<evidence type="ECO:0000313" key="2">
    <source>
        <dbReference type="EMBL" id="MPC91494.1"/>
    </source>
</evidence>
<keyword evidence="1" id="KW-1133">Transmembrane helix</keyword>
<dbReference type="EMBL" id="VSRR010087956">
    <property type="protein sequence ID" value="MPC91494.1"/>
    <property type="molecule type" value="Genomic_DNA"/>
</dbReference>
<protein>
    <submittedName>
        <fullName evidence="2">Uncharacterized protein</fullName>
    </submittedName>
</protein>
<organism evidence="2 3">
    <name type="scientific">Portunus trituberculatus</name>
    <name type="common">Swimming crab</name>
    <name type="synonym">Neptunus trituberculatus</name>
    <dbReference type="NCBI Taxonomy" id="210409"/>
    <lineage>
        <taxon>Eukaryota</taxon>
        <taxon>Metazoa</taxon>
        <taxon>Ecdysozoa</taxon>
        <taxon>Arthropoda</taxon>
        <taxon>Crustacea</taxon>
        <taxon>Multicrustacea</taxon>
        <taxon>Malacostraca</taxon>
        <taxon>Eumalacostraca</taxon>
        <taxon>Eucarida</taxon>
        <taxon>Decapoda</taxon>
        <taxon>Pleocyemata</taxon>
        <taxon>Brachyura</taxon>
        <taxon>Eubrachyura</taxon>
        <taxon>Portunoidea</taxon>
        <taxon>Portunidae</taxon>
        <taxon>Portuninae</taxon>
        <taxon>Portunus</taxon>
    </lineage>
</organism>
<proteinExistence type="predicted"/>
<keyword evidence="1" id="KW-0812">Transmembrane</keyword>
<reference evidence="2 3" key="1">
    <citation type="submission" date="2019-05" db="EMBL/GenBank/DDBJ databases">
        <title>Another draft genome of Portunus trituberculatus and its Hox gene families provides insights of decapod evolution.</title>
        <authorList>
            <person name="Jeong J.-H."/>
            <person name="Song I."/>
            <person name="Kim S."/>
            <person name="Choi T."/>
            <person name="Kim D."/>
            <person name="Ryu S."/>
            <person name="Kim W."/>
        </authorList>
    </citation>
    <scope>NUCLEOTIDE SEQUENCE [LARGE SCALE GENOMIC DNA]</scope>
    <source>
        <tissue evidence="2">Muscle</tissue>
    </source>
</reference>
<keyword evidence="1" id="KW-0472">Membrane</keyword>
<evidence type="ECO:0000313" key="3">
    <source>
        <dbReference type="Proteomes" id="UP000324222"/>
    </source>
</evidence>
<dbReference type="AlphaFoldDB" id="A0A5B7JGL9"/>
<name>A0A5B7JGL9_PORTR</name>
<keyword evidence="3" id="KW-1185">Reference proteome</keyword>
<gene>
    <name evidence="2" type="ORF">E2C01_086534</name>
</gene>
<dbReference type="Proteomes" id="UP000324222">
    <property type="component" value="Unassembled WGS sequence"/>
</dbReference>